<keyword evidence="10" id="KW-0742">SOS response</keyword>
<keyword evidence="9" id="KW-0234">DNA repair</keyword>
<dbReference type="InterPro" id="IPR006199">
    <property type="entry name" value="LexA_DNA-bd_dom"/>
</dbReference>
<keyword evidence="6" id="KW-0805">Transcription regulation</keyword>
<protein>
    <submittedName>
        <fullName evidence="13">LexA repressor</fullName>
        <ecNumber evidence="13">3.4.21.88</ecNumber>
    </submittedName>
</protein>
<dbReference type="GO" id="GO:0003677">
    <property type="term" value="F:DNA binding"/>
    <property type="evidence" value="ECO:0007669"/>
    <property type="project" value="UniProtKB-KW"/>
</dbReference>
<name>A0A4U9DH21_RAOTE</name>
<sequence length="130" mass="14348">MAHTIAKPESNQTGSHNDNAGLSSFQKLTPRQQEVFDLLVAFIQKHGYPPTARELSELIGAASPNAAAEHLRALRRKGFITIAPNMSRGISIVGHKEPSLAVQLLQEMVHNEPGARERAIEFIRLYEAQL</sequence>
<dbReference type="Pfam" id="PF01726">
    <property type="entry name" value="LexA_DNA_bind"/>
    <property type="match status" value="1"/>
</dbReference>
<evidence type="ECO:0000259" key="12">
    <source>
        <dbReference type="Pfam" id="PF01726"/>
    </source>
</evidence>
<dbReference type="GO" id="GO:0006281">
    <property type="term" value="P:DNA repair"/>
    <property type="evidence" value="ECO:0007669"/>
    <property type="project" value="UniProtKB-KW"/>
</dbReference>
<evidence type="ECO:0000313" key="14">
    <source>
        <dbReference type="Proteomes" id="UP000339249"/>
    </source>
</evidence>
<dbReference type="Proteomes" id="UP000339249">
    <property type="component" value="Unassembled WGS sequence"/>
</dbReference>
<feature type="domain" description="LexA repressor DNA-binding" evidence="12">
    <location>
        <begin position="26"/>
        <end position="89"/>
    </location>
</feature>
<dbReference type="FunFam" id="1.10.10.10:FF:000009">
    <property type="entry name" value="LexA repressor"/>
    <property type="match status" value="1"/>
</dbReference>
<reference evidence="13 14" key="1">
    <citation type="submission" date="2019-04" db="EMBL/GenBank/DDBJ databases">
        <authorList>
            <consortium name="Pathogen Informatics"/>
        </authorList>
    </citation>
    <scope>NUCLEOTIDE SEQUENCE [LARGE SCALE GENOMIC DNA]</scope>
    <source>
        <strain evidence="13 14">NCTC9185</strain>
    </source>
</reference>
<dbReference type="GO" id="GO:0006508">
    <property type="term" value="P:proteolysis"/>
    <property type="evidence" value="ECO:0007669"/>
    <property type="project" value="InterPro"/>
</dbReference>
<feature type="region of interest" description="Disordered" evidence="11">
    <location>
        <begin position="1"/>
        <end position="23"/>
    </location>
</feature>
<keyword evidence="1" id="KW-0678">Repressor</keyword>
<dbReference type="GO" id="GO:0004252">
    <property type="term" value="F:serine-type endopeptidase activity"/>
    <property type="evidence" value="ECO:0007669"/>
    <property type="project" value="UniProtKB-EC"/>
</dbReference>
<evidence type="ECO:0000313" key="13">
    <source>
        <dbReference type="EMBL" id="VTN15483.1"/>
    </source>
</evidence>
<evidence type="ECO:0000256" key="4">
    <source>
        <dbReference type="ARBA" id="ARBA00022801"/>
    </source>
</evidence>
<dbReference type="GO" id="GO:0009432">
    <property type="term" value="P:SOS response"/>
    <property type="evidence" value="ECO:0007669"/>
    <property type="project" value="UniProtKB-KW"/>
</dbReference>
<dbReference type="Gene3D" id="1.10.10.10">
    <property type="entry name" value="Winged helix-like DNA-binding domain superfamily/Winged helix DNA-binding domain"/>
    <property type="match status" value="1"/>
</dbReference>
<dbReference type="InterPro" id="IPR050077">
    <property type="entry name" value="LexA_repressor"/>
</dbReference>
<dbReference type="EC" id="3.4.21.88" evidence="13"/>
<evidence type="ECO:0000256" key="8">
    <source>
        <dbReference type="ARBA" id="ARBA00023163"/>
    </source>
</evidence>
<dbReference type="GO" id="GO:0006260">
    <property type="term" value="P:DNA replication"/>
    <property type="evidence" value="ECO:0007669"/>
    <property type="project" value="UniProtKB-KW"/>
</dbReference>
<evidence type="ECO:0000256" key="3">
    <source>
        <dbReference type="ARBA" id="ARBA00022763"/>
    </source>
</evidence>
<accession>A0A4U9DH21</accession>
<dbReference type="SUPFAM" id="SSF46785">
    <property type="entry name" value="Winged helix' DNA-binding domain"/>
    <property type="match status" value="1"/>
</dbReference>
<organism evidence="13 14">
    <name type="scientific">Raoultella terrigena</name>
    <name type="common">Klebsiella terrigena</name>
    <dbReference type="NCBI Taxonomy" id="577"/>
    <lineage>
        <taxon>Bacteria</taxon>
        <taxon>Pseudomonadati</taxon>
        <taxon>Pseudomonadota</taxon>
        <taxon>Gammaproteobacteria</taxon>
        <taxon>Enterobacterales</taxon>
        <taxon>Enterobacteriaceae</taxon>
        <taxon>Klebsiella/Raoultella group</taxon>
        <taxon>Raoultella</taxon>
    </lineage>
</organism>
<keyword evidence="8" id="KW-0804">Transcription</keyword>
<feature type="compositionally biased region" description="Polar residues" evidence="11">
    <location>
        <begin position="9"/>
        <end position="23"/>
    </location>
</feature>
<keyword evidence="2" id="KW-0235">DNA replication</keyword>
<dbReference type="PANTHER" id="PTHR33516">
    <property type="entry name" value="LEXA REPRESSOR"/>
    <property type="match status" value="1"/>
</dbReference>
<evidence type="ECO:0000256" key="10">
    <source>
        <dbReference type="ARBA" id="ARBA00023236"/>
    </source>
</evidence>
<dbReference type="EMBL" id="CABDVU010000001">
    <property type="protein sequence ID" value="VTN15483.1"/>
    <property type="molecule type" value="Genomic_DNA"/>
</dbReference>
<keyword evidence="5" id="KW-0068">Autocatalytic cleavage</keyword>
<dbReference type="InterPro" id="IPR036390">
    <property type="entry name" value="WH_DNA-bd_sf"/>
</dbReference>
<proteinExistence type="predicted"/>
<evidence type="ECO:0000256" key="2">
    <source>
        <dbReference type="ARBA" id="ARBA00022705"/>
    </source>
</evidence>
<evidence type="ECO:0000256" key="7">
    <source>
        <dbReference type="ARBA" id="ARBA00023125"/>
    </source>
</evidence>
<dbReference type="InterPro" id="IPR036388">
    <property type="entry name" value="WH-like_DNA-bd_sf"/>
</dbReference>
<keyword evidence="4 13" id="KW-0378">Hydrolase</keyword>
<evidence type="ECO:0000256" key="11">
    <source>
        <dbReference type="SAM" id="MobiDB-lite"/>
    </source>
</evidence>
<gene>
    <name evidence="13" type="primary">lexA_2</name>
    <name evidence="13" type="ORF">NCTC9185_07571</name>
</gene>
<dbReference type="PANTHER" id="PTHR33516:SF2">
    <property type="entry name" value="LEXA REPRESSOR-RELATED"/>
    <property type="match status" value="1"/>
</dbReference>
<keyword evidence="7" id="KW-0238">DNA-binding</keyword>
<evidence type="ECO:0000256" key="6">
    <source>
        <dbReference type="ARBA" id="ARBA00023015"/>
    </source>
</evidence>
<evidence type="ECO:0000256" key="1">
    <source>
        <dbReference type="ARBA" id="ARBA00022491"/>
    </source>
</evidence>
<dbReference type="AlphaFoldDB" id="A0A4U9DH21"/>
<evidence type="ECO:0000256" key="5">
    <source>
        <dbReference type="ARBA" id="ARBA00022813"/>
    </source>
</evidence>
<keyword evidence="3" id="KW-0227">DNA damage</keyword>
<evidence type="ECO:0000256" key="9">
    <source>
        <dbReference type="ARBA" id="ARBA00023204"/>
    </source>
</evidence>